<dbReference type="Proteomes" id="UP000036681">
    <property type="component" value="Unplaced"/>
</dbReference>
<name>A0A0M3HZN1_ASCLU</name>
<reference evidence="2" key="1">
    <citation type="submission" date="2017-02" db="UniProtKB">
        <authorList>
            <consortium name="WormBaseParasite"/>
        </authorList>
    </citation>
    <scope>IDENTIFICATION</scope>
</reference>
<proteinExistence type="predicted"/>
<evidence type="ECO:0000313" key="2">
    <source>
        <dbReference type="WBParaSite" id="ALUE_0000919301-mRNA-1"/>
    </source>
</evidence>
<organism evidence="1 2">
    <name type="scientific">Ascaris lumbricoides</name>
    <name type="common">Giant roundworm</name>
    <dbReference type="NCBI Taxonomy" id="6252"/>
    <lineage>
        <taxon>Eukaryota</taxon>
        <taxon>Metazoa</taxon>
        <taxon>Ecdysozoa</taxon>
        <taxon>Nematoda</taxon>
        <taxon>Chromadorea</taxon>
        <taxon>Rhabditida</taxon>
        <taxon>Spirurina</taxon>
        <taxon>Ascaridomorpha</taxon>
        <taxon>Ascaridoidea</taxon>
        <taxon>Ascarididae</taxon>
        <taxon>Ascaris</taxon>
    </lineage>
</organism>
<keyword evidence="1" id="KW-1185">Reference proteome</keyword>
<evidence type="ECO:0000313" key="1">
    <source>
        <dbReference type="Proteomes" id="UP000036681"/>
    </source>
</evidence>
<dbReference type="WBParaSite" id="ALUE_0000919301-mRNA-1">
    <property type="protein sequence ID" value="ALUE_0000919301-mRNA-1"/>
    <property type="gene ID" value="ALUE_0000919301"/>
</dbReference>
<sequence length="79" mass="8386">MSNNTKGLQKTSQRTRCVARVAPIGARPISECDAECPASSVVHTAAIVQSTLCRNDDLFVGDASSLTYHDPSISDPRPA</sequence>
<accession>A0A0M3HZN1</accession>
<dbReference type="AlphaFoldDB" id="A0A0M3HZN1"/>
<protein>
    <submittedName>
        <fullName evidence="2">Uncharacterized protein</fullName>
    </submittedName>
</protein>